<dbReference type="Gene3D" id="1.10.3300.10">
    <property type="entry name" value="Jann2411-like domain"/>
    <property type="match status" value="1"/>
</dbReference>
<protein>
    <recommendedName>
        <fullName evidence="1">Zinc finger CGNR domain-containing protein</fullName>
    </recommendedName>
</protein>
<organism evidence="2 3">
    <name type="scientific">Austwickia chelonae NBRC 105200</name>
    <dbReference type="NCBI Taxonomy" id="1184607"/>
    <lineage>
        <taxon>Bacteria</taxon>
        <taxon>Bacillati</taxon>
        <taxon>Actinomycetota</taxon>
        <taxon>Actinomycetes</taxon>
        <taxon>Micrococcales</taxon>
        <taxon>Dermatophilaceae</taxon>
        <taxon>Austwickia</taxon>
    </lineage>
</organism>
<dbReference type="InterPro" id="IPR021005">
    <property type="entry name" value="Znf_CGNR"/>
</dbReference>
<accession>K6VK45</accession>
<keyword evidence="3" id="KW-1185">Reference proteome</keyword>
<dbReference type="PANTHER" id="PTHR35525:SF3">
    <property type="entry name" value="BLL6575 PROTEIN"/>
    <property type="match status" value="1"/>
</dbReference>
<name>K6VK45_9MICO</name>
<evidence type="ECO:0000259" key="1">
    <source>
        <dbReference type="Pfam" id="PF11706"/>
    </source>
</evidence>
<evidence type="ECO:0000313" key="3">
    <source>
        <dbReference type="Proteomes" id="UP000008495"/>
    </source>
</evidence>
<dbReference type="InterPro" id="IPR023286">
    <property type="entry name" value="ABATE_dom_sf"/>
</dbReference>
<evidence type="ECO:0000313" key="2">
    <source>
        <dbReference type="EMBL" id="GAB77079.1"/>
    </source>
</evidence>
<dbReference type="InterPro" id="IPR010852">
    <property type="entry name" value="ABATE"/>
</dbReference>
<dbReference type="SUPFAM" id="SSF160904">
    <property type="entry name" value="Jann2411-like"/>
    <property type="match status" value="1"/>
</dbReference>
<dbReference type="STRING" id="100225.SAMN05421595_2219"/>
<proteinExistence type="predicted"/>
<gene>
    <name evidence="2" type="ORF">AUCHE_04_01200</name>
</gene>
<comment type="caution">
    <text evidence="2">The sequence shown here is derived from an EMBL/GenBank/DDBJ whole genome shotgun (WGS) entry which is preliminary data.</text>
</comment>
<dbReference type="Pfam" id="PF11706">
    <property type="entry name" value="zf-CGNR"/>
    <property type="match status" value="1"/>
</dbReference>
<dbReference type="EMBL" id="BAGZ01000004">
    <property type="protein sequence ID" value="GAB77079.1"/>
    <property type="molecule type" value="Genomic_DNA"/>
</dbReference>
<feature type="domain" description="Zinc finger CGNR" evidence="1">
    <location>
        <begin position="149"/>
        <end position="191"/>
    </location>
</feature>
<dbReference type="AlphaFoldDB" id="K6VK45"/>
<reference evidence="2 3" key="1">
    <citation type="submission" date="2012-08" db="EMBL/GenBank/DDBJ databases">
        <title>Whole genome shotgun sequence of Austwickia chelonae NBRC 105200.</title>
        <authorList>
            <person name="Yoshida I."/>
            <person name="Hosoyama A."/>
            <person name="Tsuchikane K."/>
            <person name="Katsumata H."/>
            <person name="Ando Y."/>
            <person name="Ohji S."/>
            <person name="Hamada M."/>
            <person name="Tamura T."/>
            <person name="Yamazoe A."/>
            <person name="Yamazaki S."/>
            <person name="Fujita N."/>
        </authorList>
    </citation>
    <scope>NUCLEOTIDE SEQUENCE [LARGE SCALE GENOMIC DNA]</scope>
    <source>
        <strain evidence="2 3">NBRC 105200</strain>
    </source>
</reference>
<dbReference type="Proteomes" id="UP000008495">
    <property type="component" value="Unassembled WGS sequence"/>
</dbReference>
<dbReference type="RefSeq" id="WP_006501831.1">
    <property type="nucleotide sequence ID" value="NZ_BAGZ01000004.1"/>
</dbReference>
<sequence>MTEDMCFHSHVDRLTDAAVALVNALTPGHAGGHPFEAPSGMALADAIVEALRRPDYATRPSLQDARLIAVCAAQARTVFEALEAGDTETAVGTVNRMLVDSDVRPCLYPASGGGHGLYFRGPDGSFGRSWAAGIAAGLAMAVDGDLGGRLGVCSAPLCDRVYLDASRSAHRRFCSTRCQSRVNSAARRRRRAEFARRPG</sequence>
<dbReference type="eggNOG" id="COG5516">
    <property type="taxonomic scope" value="Bacteria"/>
</dbReference>
<dbReference type="PANTHER" id="PTHR35525">
    <property type="entry name" value="BLL6575 PROTEIN"/>
    <property type="match status" value="1"/>
</dbReference>